<evidence type="ECO:0000256" key="5">
    <source>
        <dbReference type="PROSITE-ProRule" id="PRU10141"/>
    </source>
</evidence>
<dbReference type="AlphaFoldDB" id="A0A480AW96"/>
<dbReference type="PANTHER" id="PTHR43289">
    <property type="entry name" value="MITOGEN-ACTIVATED PROTEIN KINASE KINASE KINASE 20-RELATED"/>
    <property type="match status" value="1"/>
</dbReference>
<evidence type="ECO:0000256" key="2">
    <source>
        <dbReference type="ARBA" id="ARBA00022741"/>
    </source>
</evidence>
<dbReference type="CDD" id="cd14014">
    <property type="entry name" value="STKc_PknB_like"/>
    <property type="match status" value="1"/>
</dbReference>
<dbReference type="Pfam" id="PF00069">
    <property type="entry name" value="Pkinase"/>
    <property type="match status" value="1"/>
</dbReference>
<dbReference type="InterPro" id="IPR058395">
    <property type="entry name" value="DUF8082"/>
</dbReference>
<dbReference type="Gene3D" id="1.10.510.10">
    <property type="entry name" value="Transferase(Phosphotransferase) domain 1"/>
    <property type="match status" value="1"/>
</dbReference>
<accession>A0A480AW96</accession>
<dbReference type="InterPro" id="IPR017441">
    <property type="entry name" value="Protein_kinase_ATP_BS"/>
</dbReference>
<protein>
    <recommendedName>
        <fullName evidence="7">Protein kinase domain-containing protein</fullName>
    </recommendedName>
</protein>
<dbReference type="SUPFAM" id="SSF56112">
    <property type="entry name" value="Protein kinase-like (PK-like)"/>
    <property type="match status" value="1"/>
</dbReference>
<dbReference type="PANTHER" id="PTHR43289:SF6">
    <property type="entry name" value="SERINE_THREONINE-PROTEIN KINASE NEKL-3"/>
    <property type="match status" value="1"/>
</dbReference>
<reference evidence="9" key="1">
    <citation type="submission" date="2019-03" db="EMBL/GenBank/DDBJ databases">
        <title>Aquabacterium pictum sp.nov., the first bacteriochlorophyll a-containing freshwater bacterium in the genus Aquabacterium of the class Betaproteobacteria.</title>
        <authorList>
            <person name="Hirose S."/>
            <person name="Tank M."/>
            <person name="Hara E."/>
            <person name="Tamaki H."/>
            <person name="Takaichi S."/>
            <person name="Haruta S."/>
            <person name="Hanada S."/>
        </authorList>
    </citation>
    <scope>NUCLEOTIDE SEQUENCE [LARGE SCALE GENOMIC DNA]</scope>
    <source>
        <strain evidence="9">W35</strain>
    </source>
</reference>
<feature type="compositionally biased region" description="Low complexity" evidence="6">
    <location>
        <begin position="373"/>
        <end position="388"/>
    </location>
</feature>
<feature type="binding site" evidence="5">
    <location>
        <position position="39"/>
    </location>
    <ligand>
        <name>ATP</name>
        <dbReference type="ChEBI" id="CHEBI:30616"/>
    </ligand>
</feature>
<keyword evidence="2 5" id="KW-0547">Nucleotide-binding</keyword>
<comment type="caution">
    <text evidence="8">The sequence shown here is derived from an EMBL/GenBank/DDBJ whole genome shotgun (WGS) entry which is preliminary data.</text>
</comment>
<dbReference type="Proteomes" id="UP000301751">
    <property type="component" value="Unassembled WGS sequence"/>
</dbReference>
<dbReference type="SMART" id="SM00220">
    <property type="entry name" value="S_TKc"/>
    <property type="match status" value="1"/>
</dbReference>
<feature type="compositionally biased region" description="Polar residues" evidence="6">
    <location>
        <begin position="394"/>
        <end position="406"/>
    </location>
</feature>
<dbReference type="GO" id="GO:0005524">
    <property type="term" value="F:ATP binding"/>
    <property type="evidence" value="ECO:0007669"/>
    <property type="project" value="UniProtKB-UniRule"/>
</dbReference>
<dbReference type="Gene3D" id="3.30.200.20">
    <property type="entry name" value="Phosphorylase Kinase, domain 1"/>
    <property type="match status" value="1"/>
</dbReference>
<feature type="domain" description="Protein kinase" evidence="7">
    <location>
        <begin position="10"/>
        <end position="277"/>
    </location>
</feature>
<feature type="region of interest" description="Disordered" evidence="6">
    <location>
        <begin position="370"/>
        <end position="427"/>
    </location>
</feature>
<keyword evidence="4 5" id="KW-0067">ATP-binding</keyword>
<dbReference type="InterPro" id="IPR000719">
    <property type="entry name" value="Prot_kinase_dom"/>
</dbReference>
<proteinExistence type="predicted"/>
<evidence type="ECO:0000313" key="8">
    <source>
        <dbReference type="EMBL" id="GCL64065.1"/>
    </source>
</evidence>
<name>A0A480AW96_9BURK</name>
<dbReference type="InterPro" id="IPR011009">
    <property type="entry name" value="Kinase-like_dom_sf"/>
</dbReference>
<keyword evidence="1" id="KW-0808">Transferase</keyword>
<evidence type="ECO:0000259" key="7">
    <source>
        <dbReference type="PROSITE" id="PS50011"/>
    </source>
</evidence>
<keyword evidence="3" id="KW-0418">Kinase</keyword>
<sequence>MAHPERLGKYRVTGVLGEGAMGIVYKGFDPDIQREVAIKTMRVAADADAGQGVSYADRFRNEAQAAGRLQHPGIVAVYDFGRDAGVDYIAMEYVRGNTLSRYITQAVSERLDINDDDVASIIGQLLEALDHAHEQGVWHRDIKPSNLIITPSGKVKVSDFGIARIENADLTQAASLIGTPAYMAPERFQGLAVDRRVDLYATGVVLYQMLTGRVPFSGPPETIMYKAVHEPLVLPSRLPGLHRLAPYDELLTRALAKRAEDRFANAVQFMDALEAAMGRLHPDSISNATITALMPPPLVAPGDLATNSSLPTGFSPDDLALAAARLGRHVGPMAAVLVKRVARGCPDLPTLYARLAEQVTDPTARLAFAHESATLTTGTGKPAATGTGSRPGMPTNTGAPTNTHTASARHPTQPAPTSTGGSAGLAPPSAAMVEAAQRLLARQVGPIAPLLVKKALAAAPQRDAFIQRLAQAVDDPAARARLLDELRRLPH</sequence>
<evidence type="ECO:0000256" key="6">
    <source>
        <dbReference type="SAM" id="MobiDB-lite"/>
    </source>
</evidence>
<gene>
    <name evidence="8" type="ORF">AQPW35_31460</name>
</gene>
<dbReference type="RefSeq" id="WP_137733804.1">
    <property type="nucleotide sequence ID" value="NZ_BJCL01000008.1"/>
</dbReference>
<keyword evidence="9" id="KW-1185">Reference proteome</keyword>
<dbReference type="InterPro" id="IPR008271">
    <property type="entry name" value="Ser/Thr_kinase_AS"/>
</dbReference>
<evidence type="ECO:0000256" key="4">
    <source>
        <dbReference type="ARBA" id="ARBA00022840"/>
    </source>
</evidence>
<dbReference type="EMBL" id="BJCL01000008">
    <property type="protein sequence ID" value="GCL64065.1"/>
    <property type="molecule type" value="Genomic_DNA"/>
</dbReference>
<dbReference type="OrthoDB" id="9791419at2"/>
<dbReference type="GO" id="GO:0004674">
    <property type="term" value="F:protein serine/threonine kinase activity"/>
    <property type="evidence" value="ECO:0007669"/>
    <property type="project" value="TreeGrafter"/>
</dbReference>
<dbReference type="Pfam" id="PF26309">
    <property type="entry name" value="DUF8082"/>
    <property type="match status" value="2"/>
</dbReference>
<organism evidence="8 9">
    <name type="scientific">Pseudaquabacterium pictum</name>
    <dbReference type="NCBI Taxonomy" id="2315236"/>
    <lineage>
        <taxon>Bacteria</taxon>
        <taxon>Pseudomonadati</taxon>
        <taxon>Pseudomonadota</taxon>
        <taxon>Betaproteobacteria</taxon>
        <taxon>Burkholderiales</taxon>
        <taxon>Sphaerotilaceae</taxon>
        <taxon>Pseudaquabacterium</taxon>
    </lineage>
</organism>
<evidence type="ECO:0000256" key="3">
    <source>
        <dbReference type="ARBA" id="ARBA00022777"/>
    </source>
</evidence>
<evidence type="ECO:0000256" key="1">
    <source>
        <dbReference type="ARBA" id="ARBA00022679"/>
    </source>
</evidence>
<dbReference type="PROSITE" id="PS00108">
    <property type="entry name" value="PROTEIN_KINASE_ST"/>
    <property type="match status" value="1"/>
</dbReference>
<evidence type="ECO:0000313" key="9">
    <source>
        <dbReference type="Proteomes" id="UP000301751"/>
    </source>
</evidence>
<dbReference type="PROSITE" id="PS50011">
    <property type="entry name" value="PROTEIN_KINASE_DOM"/>
    <property type="match status" value="1"/>
</dbReference>
<dbReference type="PROSITE" id="PS00107">
    <property type="entry name" value="PROTEIN_KINASE_ATP"/>
    <property type="match status" value="1"/>
</dbReference>